<dbReference type="Proteomes" id="UP001153269">
    <property type="component" value="Unassembled WGS sequence"/>
</dbReference>
<proteinExistence type="predicted"/>
<dbReference type="AlphaFoldDB" id="A0A9N7Y5Z5"/>
<evidence type="ECO:0000313" key="2">
    <source>
        <dbReference type="EMBL" id="CAB1413777.1"/>
    </source>
</evidence>
<name>A0A9N7Y5Z5_PLEPL</name>
<feature type="region of interest" description="Disordered" evidence="1">
    <location>
        <begin position="1"/>
        <end position="36"/>
    </location>
</feature>
<keyword evidence="3" id="KW-1185">Reference proteome</keyword>
<gene>
    <name evidence="2" type="ORF">PLEPLA_LOCUS1479</name>
</gene>
<sequence length="117" mass="12599">MIAHRGPVTEDVSWLSGHGSTPEASWPRHRPAQSLKTDTVTSHPVIVLKEIMENTVSLQTLIQNCMMDLNGKSSIGKEGIETHPPQPAVLGTDNSLRSDTLLAGRTLGIASWGFSTV</sequence>
<evidence type="ECO:0000256" key="1">
    <source>
        <dbReference type="SAM" id="MobiDB-lite"/>
    </source>
</evidence>
<organism evidence="2 3">
    <name type="scientific">Pleuronectes platessa</name>
    <name type="common">European plaice</name>
    <dbReference type="NCBI Taxonomy" id="8262"/>
    <lineage>
        <taxon>Eukaryota</taxon>
        <taxon>Metazoa</taxon>
        <taxon>Chordata</taxon>
        <taxon>Craniata</taxon>
        <taxon>Vertebrata</taxon>
        <taxon>Euteleostomi</taxon>
        <taxon>Actinopterygii</taxon>
        <taxon>Neopterygii</taxon>
        <taxon>Teleostei</taxon>
        <taxon>Neoteleostei</taxon>
        <taxon>Acanthomorphata</taxon>
        <taxon>Carangaria</taxon>
        <taxon>Pleuronectiformes</taxon>
        <taxon>Pleuronectoidei</taxon>
        <taxon>Pleuronectidae</taxon>
        <taxon>Pleuronectes</taxon>
    </lineage>
</organism>
<accession>A0A9N7Y5Z5</accession>
<comment type="caution">
    <text evidence="2">The sequence shown here is derived from an EMBL/GenBank/DDBJ whole genome shotgun (WGS) entry which is preliminary data.</text>
</comment>
<dbReference type="EMBL" id="CADEAL010000069">
    <property type="protein sequence ID" value="CAB1413777.1"/>
    <property type="molecule type" value="Genomic_DNA"/>
</dbReference>
<evidence type="ECO:0000313" key="3">
    <source>
        <dbReference type="Proteomes" id="UP001153269"/>
    </source>
</evidence>
<reference evidence="2" key="1">
    <citation type="submission" date="2020-03" db="EMBL/GenBank/DDBJ databases">
        <authorList>
            <person name="Weist P."/>
        </authorList>
    </citation>
    <scope>NUCLEOTIDE SEQUENCE</scope>
</reference>
<protein>
    <submittedName>
        <fullName evidence="2">Uncharacterized protein</fullName>
    </submittedName>
</protein>